<keyword evidence="3" id="KW-0276">Fatty acid metabolism</keyword>
<sequence>MGVIYRNGYLKLTDRLKDVVKSGGEWISSIDMENAIMAHPRVAEAAVIGVEHPKWQERPVVLVATTDGEDLDIDEVHALLVDRFAKWQLPDTIIRVDRLPRTSVGKLDKKNMRGEYGDLYTDTQ</sequence>
<feature type="domain" description="AMP-binding enzyme C-terminal" evidence="5">
    <location>
        <begin position="32"/>
        <end position="106"/>
    </location>
</feature>
<keyword evidence="2" id="KW-0436">Ligase</keyword>
<dbReference type="SUPFAM" id="SSF56801">
    <property type="entry name" value="Acetyl-CoA synthetase-like"/>
    <property type="match status" value="1"/>
</dbReference>
<evidence type="ECO:0000256" key="4">
    <source>
        <dbReference type="ARBA" id="ARBA00023098"/>
    </source>
</evidence>
<dbReference type="GO" id="GO:0006631">
    <property type="term" value="P:fatty acid metabolic process"/>
    <property type="evidence" value="ECO:0007669"/>
    <property type="project" value="UniProtKB-KW"/>
</dbReference>
<keyword evidence="4" id="KW-0443">Lipid metabolism</keyword>
<dbReference type="PANTHER" id="PTHR43859">
    <property type="entry name" value="ACYL-ACTIVATING ENZYME"/>
    <property type="match status" value="1"/>
</dbReference>
<dbReference type="Gene3D" id="3.30.300.30">
    <property type="match status" value="1"/>
</dbReference>
<evidence type="ECO:0000313" key="7">
    <source>
        <dbReference type="Proteomes" id="UP000183180"/>
    </source>
</evidence>
<evidence type="ECO:0000259" key="5">
    <source>
        <dbReference type="Pfam" id="PF13193"/>
    </source>
</evidence>
<comment type="similarity">
    <text evidence="1">Belongs to the ATP-dependent AMP-binding enzyme family.</text>
</comment>
<dbReference type="InterPro" id="IPR025110">
    <property type="entry name" value="AMP-bd_C"/>
</dbReference>
<dbReference type="STRING" id="158898.SAMN04488548_136732"/>
<name>A0A1H2LR83_9ACTN</name>
<dbReference type="InterPro" id="IPR045851">
    <property type="entry name" value="AMP-bd_C_sf"/>
</dbReference>
<dbReference type="GO" id="GO:0016874">
    <property type="term" value="F:ligase activity"/>
    <property type="evidence" value="ECO:0007669"/>
    <property type="project" value="UniProtKB-KW"/>
</dbReference>
<dbReference type="PANTHER" id="PTHR43859:SF4">
    <property type="entry name" value="BUTANOATE--COA LIGASE AAE1-RELATED"/>
    <property type="match status" value="1"/>
</dbReference>
<accession>A0A1H2LR83</accession>
<gene>
    <name evidence="6" type="ORF">SAMN04488548_136732</name>
</gene>
<dbReference type="Pfam" id="PF13193">
    <property type="entry name" value="AMP-binding_C"/>
    <property type="match status" value="1"/>
</dbReference>
<dbReference type="FunFam" id="3.30.300.30:FF:000008">
    <property type="entry name" value="2,3-dihydroxybenzoate-AMP ligase"/>
    <property type="match status" value="1"/>
</dbReference>
<proteinExistence type="inferred from homology"/>
<evidence type="ECO:0000313" key="6">
    <source>
        <dbReference type="EMBL" id="SDU83352.1"/>
    </source>
</evidence>
<protein>
    <submittedName>
        <fullName evidence="6">AMP-binding enzyme C-terminal domain-containing protein</fullName>
    </submittedName>
</protein>
<organism evidence="6 7">
    <name type="scientific">Gordonia westfalica</name>
    <dbReference type="NCBI Taxonomy" id="158898"/>
    <lineage>
        <taxon>Bacteria</taxon>
        <taxon>Bacillati</taxon>
        <taxon>Actinomycetota</taxon>
        <taxon>Actinomycetes</taxon>
        <taxon>Mycobacteriales</taxon>
        <taxon>Gordoniaceae</taxon>
        <taxon>Gordonia</taxon>
    </lineage>
</organism>
<dbReference type="AlphaFoldDB" id="A0A1H2LR83"/>
<dbReference type="EMBL" id="FNLM01000036">
    <property type="protein sequence ID" value="SDU83352.1"/>
    <property type="molecule type" value="Genomic_DNA"/>
</dbReference>
<dbReference type="Proteomes" id="UP000183180">
    <property type="component" value="Unassembled WGS sequence"/>
</dbReference>
<evidence type="ECO:0000256" key="2">
    <source>
        <dbReference type="ARBA" id="ARBA00022598"/>
    </source>
</evidence>
<evidence type="ECO:0000256" key="3">
    <source>
        <dbReference type="ARBA" id="ARBA00022832"/>
    </source>
</evidence>
<evidence type="ECO:0000256" key="1">
    <source>
        <dbReference type="ARBA" id="ARBA00006432"/>
    </source>
</evidence>
<reference evidence="6 7" key="1">
    <citation type="submission" date="2016-10" db="EMBL/GenBank/DDBJ databases">
        <authorList>
            <person name="de Groot N.N."/>
        </authorList>
    </citation>
    <scope>NUCLEOTIDE SEQUENCE [LARGE SCALE GENOMIC DNA]</scope>
    <source>
        <strain evidence="6 7">DSM 44215</strain>
    </source>
</reference>